<keyword evidence="3" id="KW-0677">Repeat</keyword>
<dbReference type="RefSeq" id="XP_022655700.1">
    <property type="nucleotide sequence ID" value="XM_022799965.1"/>
</dbReference>
<comment type="subcellular location">
    <subcellularLocation>
        <location evidence="1">Nucleus</location>
    </subcellularLocation>
</comment>
<dbReference type="InterPro" id="IPR050331">
    <property type="entry name" value="Zinc_finger"/>
</dbReference>
<feature type="domain" description="C2H2-type" evidence="12">
    <location>
        <begin position="475"/>
        <end position="502"/>
    </location>
</feature>
<dbReference type="PROSITE" id="PS50157">
    <property type="entry name" value="ZINC_FINGER_C2H2_2"/>
    <property type="match status" value="8"/>
</dbReference>
<evidence type="ECO:0000256" key="6">
    <source>
        <dbReference type="ARBA" id="ARBA00023015"/>
    </source>
</evidence>
<dbReference type="InterPro" id="IPR036236">
    <property type="entry name" value="Znf_C2H2_sf"/>
</dbReference>
<dbReference type="FunFam" id="3.30.160.60:FF:000446">
    <property type="entry name" value="Zinc finger protein"/>
    <property type="match status" value="1"/>
</dbReference>
<keyword evidence="9" id="KW-0539">Nucleus</keyword>
<dbReference type="RefSeq" id="XP_022655699.1">
    <property type="nucleotide sequence ID" value="XM_022799964.1"/>
</dbReference>
<evidence type="ECO:0000256" key="9">
    <source>
        <dbReference type="ARBA" id="ARBA00023242"/>
    </source>
</evidence>
<dbReference type="KEGG" id="vde:111248145"/>
<dbReference type="PANTHER" id="PTHR16515:SF49">
    <property type="entry name" value="GASTRULA ZINC FINGER PROTEIN XLCGF49.1-LIKE-RELATED"/>
    <property type="match status" value="1"/>
</dbReference>
<feature type="domain" description="C2H2-type" evidence="12">
    <location>
        <begin position="559"/>
        <end position="588"/>
    </location>
</feature>
<evidence type="ECO:0000256" key="4">
    <source>
        <dbReference type="ARBA" id="ARBA00022771"/>
    </source>
</evidence>
<feature type="compositionally biased region" description="Basic and acidic residues" evidence="11">
    <location>
        <begin position="589"/>
        <end position="600"/>
    </location>
</feature>
<evidence type="ECO:0000256" key="10">
    <source>
        <dbReference type="PROSITE-ProRule" id="PRU00042"/>
    </source>
</evidence>
<dbReference type="Gene3D" id="3.30.160.60">
    <property type="entry name" value="Classic Zinc Finger"/>
    <property type="match status" value="6"/>
</dbReference>
<dbReference type="FunFam" id="3.30.160.60:FF:000736">
    <property type="entry name" value="Zinc finger protein 423"/>
    <property type="match status" value="1"/>
</dbReference>
<feature type="domain" description="C2H2-type" evidence="12">
    <location>
        <begin position="318"/>
        <end position="346"/>
    </location>
</feature>
<dbReference type="Pfam" id="PF13894">
    <property type="entry name" value="zf-C2H2_4"/>
    <property type="match status" value="1"/>
</dbReference>
<feature type="compositionally biased region" description="Low complexity" evidence="11">
    <location>
        <begin position="281"/>
        <end position="291"/>
    </location>
</feature>
<dbReference type="FunFam" id="3.30.160.60:FF:000358">
    <property type="entry name" value="zinc finger protein 24"/>
    <property type="match status" value="1"/>
</dbReference>
<feature type="domain" description="C2H2-type" evidence="12">
    <location>
        <begin position="503"/>
        <end position="530"/>
    </location>
</feature>
<feature type="compositionally biased region" description="Basic and acidic residues" evidence="11">
    <location>
        <begin position="1"/>
        <end position="11"/>
    </location>
</feature>
<evidence type="ECO:0000256" key="1">
    <source>
        <dbReference type="ARBA" id="ARBA00004123"/>
    </source>
</evidence>
<feature type="domain" description="C2H2-type" evidence="12">
    <location>
        <begin position="419"/>
        <end position="446"/>
    </location>
</feature>
<sequence>MPSKLSPKEYGEVLSTQNNVKAEITKSTNSTASGDSSGGGGKVPLDCNGVVSSSGKPCIKEEPNINEDDESTKDNDVKVVAVSTNTRSGRISMRLRLKKEKVDTSPSPPQTKRSRRSAAKGNKAATTSRTDEPIEVGSTEIKVETSDDAAATTENNELVSDVVQVDILDEENRRGLPQKEASRGHHNPTTNKTSSSRGKGTKNATCTTPTDRDRENSESEDLDEIDKDDPPWKPSVERRRPESNVDRNLDQAVEGLIKDYSVIDESSVQQSQACFPSPQASSSLTSDVCSSTRDSIPPQQEHVSLEFEGIVAVPVESTKCILCMALFKTTGELKAHMEIVHAKGRRQAKTRVTPVEETDSRKKAPTPLVREGAEAKPRRRKPRQAGNLGHHECHFCHKRFQQMGHLRNHVRLHTGERPFVCDMCGKEFSQSGHLVSHINSHTNTRPYECQYCQKRFTQSGHLRNHERLHLGVRPYQCAQCGKSFTQSGHLVNHLRLHDGEKPFGCPFCGKRFTQSGHLSTHVKTHNEGRGHECNICFKRFAQASHLEEHSRIHSDLRTYVCAFTACSARFSTGALLSVHVQLHEQTGQHVEKRGRTRERQNCPPATSAPQSYLPDNITPLVRHPVIVRVGRDHVDNDEQEDRGRMSFVSGNEDAAFVQAVMAPGVEVELLGEQVEL</sequence>
<keyword evidence="14" id="KW-1185">Reference proteome</keyword>
<organism evidence="13 14">
    <name type="scientific">Varroa destructor</name>
    <name type="common">Honeybee mite</name>
    <dbReference type="NCBI Taxonomy" id="109461"/>
    <lineage>
        <taxon>Eukaryota</taxon>
        <taxon>Metazoa</taxon>
        <taxon>Ecdysozoa</taxon>
        <taxon>Arthropoda</taxon>
        <taxon>Chelicerata</taxon>
        <taxon>Arachnida</taxon>
        <taxon>Acari</taxon>
        <taxon>Parasitiformes</taxon>
        <taxon>Mesostigmata</taxon>
        <taxon>Gamasina</taxon>
        <taxon>Dermanyssoidea</taxon>
        <taxon>Varroidae</taxon>
        <taxon>Varroa</taxon>
    </lineage>
</organism>
<dbReference type="PROSITE" id="PS00028">
    <property type="entry name" value="ZINC_FINGER_C2H2_1"/>
    <property type="match status" value="8"/>
</dbReference>
<evidence type="ECO:0000313" key="14">
    <source>
        <dbReference type="Proteomes" id="UP000594260"/>
    </source>
</evidence>
<dbReference type="RefSeq" id="XP_022655701.1">
    <property type="nucleotide sequence ID" value="XM_022799966.1"/>
</dbReference>
<dbReference type="InterPro" id="IPR013087">
    <property type="entry name" value="Znf_C2H2_type"/>
</dbReference>
<dbReference type="FunFam" id="3.30.160.60:FF:002716">
    <property type="entry name" value="Zinc finger protein 212"/>
    <property type="match status" value="1"/>
</dbReference>
<feature type="compositionally biased region" description="Basic and acidic residues" evidence="11">
    <location>
        <begin position="228"/>
        <end position="247"/>
    </location>
</feature>
<dbReference type="EnsemblMetazoa" id="XM_022799965">
    <property type="protein sequence ID" value="XP_022655700"/>
    <property type="gene ID" value="LOC111248145"/>
</dbReference>
<feature type="compositionally biased region" description="Polar residues" evidence="11">
    <location>
        <begin position="187"/>
        <end position="209"/>
    </location>
</feature>
<dbReference type="InParanoid" id="A0A7M7K0S2"/>
<dbReference type="GO" id="GO:0003677">
    <property type="term" value="F:DNA binding"/>
    <property type="evidence" value="ECO:0007669"/>
    <property type="project" value="UniProtKB-KW"/>
</dbReference>
<dbReference type="SUPFAM" id="SSF57667">
    <property type="entry name" value="beta-beta-alpha zinc fingers"/>
    <property type="match status" value="4"/>
</dbReference>
<evidence type="ECO:0000256" key="5">
    <source>
        <dbReference type="ARBA" id="ARBA00022833"/>
    </source>
</evidence>
<feature type="compositionally biased region" description="Acidic residues" evidence="11">
    <location>
        <begin position="218"/>
        <end position="227"/>
    </location>
</feature>
<dbReference type="GO" id="GO:0010468">
    <property type="term" value="P:regulation of gene expression"/>
    <property type="evidence" value="ECO:0007669"/>
    <property type="project" value="TreeGrafter"/>
</dbReference>
<dbReference type="SMART" id="SM00355">
    <property type="entry name" value="ZnF_C2H2"/>
    <property type="match status" value="8"/>
</dbReference>
<dbReference type="PANTHER" id="PTHR16515">
    <property type="entry name" value="PR DOMAIN ZINC FINGER PROTEIN"/>
    <property type="match status" value="1"/>
</dbReference>
<evidence type="ECO:0000256" key="8">
    <source>
        <dbReference type="ARBA" id="ARBA00023163"/>
    </source>
</evidence>
<keyword evidence="5" id="KW-0862">Zinc</keyword>
<dbReference type="EnsemblMetazoa" id="XM_022799966">
    <property type="protein sequence ID" value="XP_022655701"/>
    <property type="gene ID" value="LOC111248145"/>
</dbReference>
<name>A0A7M7K0S2_VARDE</name>
<dbReference type="EnsemblMetazoa" id="XM_022799964">
    <property type="protein sequence ID" value="XP_022655699"/>
    <property type="gene ID" value="LOC111248145"/>
</dbReference>
<evidence type="ECO:0000259" key="12">
    <source>
        <dbReference type="PROSITE" id="PS50157"/>
    </source>
</evidence>
<feature type="region of interest" description="Disordered" evidence="11">
    <location>
        <begin position="587"/>
        <end position="616"/>
    </location>
</feature>
<feature type="region of interest" description="Disordered" evidence="11">
    <location>
        <begin position="1"/>
        <end position="247"/>
    </location>
</feature>
<evidence type="ECO:0000313" key="13">
    <source>
        <dbReference type="EnsemblMetazoa" id="XP_022655700"/>
    </source>
</evidence>
<dbReference type="GO" id="GO:0005634">
    <property type="term" value="C:nucleus"/>
    <property type="evidence" value="ECO:0007669"/>
    <property type="project" value="UniProtKB-SubCell"/>
</dbReference>
<evidence type="ECO:0000256" key="2">
    <source>
        <dbReference type="ARBA" id="ARBA00022723"/>
    </source>
</evidence>
<dbReference type="GeneID" id="111248145"/>
<feature type="domain" description="C2H2-type" evidence="12">
    <location>
        <begin position="447"/>
        <end position="474"/>
    </location>
</feature>
<keyword evidence="2" id="KW-0479">Metal-binding</keyword>
<evidence type="ECO:0000256" key="7">
    <source>
        <dbReference type="ARBA" id="ARBA00023125"/>
    </source>
</evidence>
<dbReference type="Proteomes" id="UP000594260">
    <property type="component" value="Unplaced"/>
</dbReference>
<dbReference type="AlphaFoldDB" id="A0A7M7K0S2"/>
<evidence type="ECO:0000256" key="11">
    <source>
        <dbReference type="SAM" id="MobiDB-lite"/>
    </source>
</evidence>
<dbReference type="OMA" id="SEICETC"/>
<feature type="region of interest" description="Disordered" evidence="11">
    <location>
        <begin position="273"/>
        <end position="297"/>
    </location>
</feature>
<proteinExistence type="predicted"/>
<feature type="domain" description="C2H2-type" evidence="12">
    <location>
        <begin position="391"/>
        <end position="418"/>
    </location>
</feature>
<keyword evidence="8" id="KW-0804">Transcription</keyword>
<keyword evidence="6" id="KW-0805">Transcription regulation</keyword>
<protein>
    <recommendedName>
        <fullName evidence="12">C2H2-type domain-containing protein</fullName>
    </recommendedName>
</protein>
<accession>A0A7M7K0S2</accession>
<dbReference type="Pfam" id="PF00096">
    <property type="entry name" value="zf-C2H2"/>
    <property type="match status" value="4"/>
</dbReference>
<dbReference type="GO" id="GO:0008270">
    <property type="term" value="F:zinc ion binding"/>
    <property type="evidence" value="ECO:0007669"/>
    <property type="project" value="UniProtKB-KW"/>
</dbReference>
<keyword evidence="4 10" id="KW-0863">Zinc-finger</keyword>
<dbReference type="OrthoDB" id="4748970at2759"/>
<evidence type="ECO:0000256" key="3">
    <source>
        <dbReference type="ARBA" id="ARBA00022737"/>
    </source>
</evidence>
<feature type="region of interest" description="Disordered" evidence="11">
    <location>
        <begin position="344"/>
        <end position="386"/>
    </location>
</feature>
<reference evidence="13" key="1">
    <citation type="submission" date="2021-01" db="UniProtKB">
        <authorList>
            <consortium name="EnsemblMetazoa"/>
        </authorList>
    </citation>
    <scope>IDENTIFICATION</scope>
</reference>
<feature type="domain" description="C2H2-type" evidence="12">
    <location>
        <begin position="531"/>
        <end position="558"/>
    </location>
</feature>
<keyword evidence="7" id="KW-0238">DNA-binding</keyword>
<dbReference type="FunFam" id="3.30.160.60:FF:001498">
    <property type="entry name" value="Zinc finger protein 404"/>
    <property type="match status" value="1"/>
</dbReference>